<dbReference type="Proteomes" id="UP001372338">
    <property type="component" value="Unassembled WGS sequence"/>
</dbReference>
<evidence type="ECO:0000313" key="1">
    <source>
        <dbReference type="EMBL" id="KAK7288560.1"/>
    </source>
</evidence>
<protein>
    <submittedName>
        <fullName evidence="1">Uncharacterized protein</fullName>
    </submittedName>
</protein>
<comment type="caution">
    <text evidence="1">The sequence shown here is derived from an EMBL/GenBank/DDBJ whole genome shotgun (WGS) entry which is preliminary data.</text>
</comment>
<name>A0AAN9P7R8_CROPI</name>
<organism evidence="1 2">
    <name type="scientific">Crotalaria pallida</name>
    <name type="common">Smooth rattlebox</name>
    <name type="synonym">Crotalaria striata</name>
    <dbReference type="NCBI Taxonomy" id="3830"/>
    <lineage>
        <taxon>Eukaryota</taxon>
        <taxon>Viridiplantae</taxon>
        <taxon>Streptophyta</taxon>
        <taxon>Embryophyta</taxon>
        <taxon>Tracheophyta</taxon>
        <taxon>Spermatophyta</taxon>
        <taxon>Magnoliopsida</taxon>
        <taxon>eudicotyledons</taxon>
        <taxon>Gunneridae</taxon>
        <taxon>Pentapetalae</taxon>
        <taxon>rosids</taxon>
        <taxon>fabids</taxon>
        <taxon>Fabales</taxon>
        <taxon>Fabaceae</taxon>
        <taxon>Papilionoideae</taxon>
        <taxon>50 kb inversion clade</taxon>
        <taxon>genistoids sensu lato</taxon>
        <taxon>core genistoids</taxon>
        <taxon>Crotalarieae</taxon>
        <taxon>Crotalaria</taxon>
    </lineage>
</organism>
<evidence type="ECO:0000313" key="2">
    <source>
        <dbReference type="Proteomes" id="UP001372338"/>
    </source>
</evidence>
<proteinExistence type="predicted"/>
<gene>
    <name evidence="1" type="ORF">RIF29_02021</name>
</gene>
<dbReference type="AlphaFoldDB" id="A0AAN9P7R8"/>
<keyword evidence="2" id="KW-1185">Reference proteome</keyword>
<reference evidence="1 2" key="1">
    <citation type="submission" date="2024-01" db="EMBL/GenBank/DDBJ databases">
        <title>The genomes of 5 underutilized Papilionoideae crops provide insights into root nodulation and disease resistanc.</title>
        <authorList>
            <person name="Yuan L."/>
        </authorList>
    </citation>
    <scope>NUCLEOTIDE SEQUENCE [LARGE SCALE GENOMIC DNA]</scope>
    <source>
        <strain evidence="1">ZHUSHIDOU_FW_LH</strain>
        <tissue evidence="1">Leaf</tissue>
    </source>
</reference>
<sequence>MPSYSLVVGSSICRAYADLLTCYWLNFTSSEFAPERLPTLIFNFGFAAHDLETSELEPKSRIATGLVLSSFV</sequence>
<dbReference type="EMBL" id="JAYWIO010000001">
    <property type="protein sequence ID" value="KAK7288560.1"/>
    <property type="molecule type" value="Genomic_DNA"/>
</dbReference>
<accession>A0AAN9P7R8</accession>